<keyword evidence="2" id="KW-1185">Reference proteome</keyword>
<organism evidence="1 2">
    <name type="scientific">Kitasatospora atroaurantiaca</name>
    <dbReference type="NCBI Taxonomy" id="285545"/>
    <lineage>
        <taxon>Bacteria</taxon>
        <taxon>Bacillati</taxon>
        <taxon>Actinomycetota</taxon>
        <taxon>Actinomycetes</taxon>
        <taxon>Kitasatosporales</taxon>
        <taxon>Streptomycetaceae</taxon>
        <taxon>Kitasatospora</taxon>
    </lineage>
</organism>
<sequence length="67" mass="6888">MTATAWAFFSSVTAVFVSSSSTPTEDFAVSVTASPTLSQKPGSSGMSRLAWSMASDIICIVMAASFA</sequence>
<comment type="caution">
    <text evidence="1">The sequence shown here is derived from an EMBL/GenBank/DDBJ whole genome shotgun (WGS) entry which is preliminary data.</text>
</comment>
<dbReference type="EMBL" id="VIVR01000001">
    <property type="protein sequence ID" value="TWE17533.1"/>
    <property type="molecule type" value="Genomic_DNA"/>
</dbReference>
<name>A0A561EPJ5_9ACTN</name>
<proteinExistence type="predicted"/>
<dbReference type="Proteomes" id="UP000318416">
    <property type="component" value="Unassembled WGS sequence"/>
</dbReference>
<protein>
    <submittedName>
        <fullName evidence="1">Uncharacterized protein</fullName>
    </submittedName>
</protein>
<reference evidence="1 2" key="1">
    <citation type="submission" date="2019-06" db="EMBL/GenBank/DDBJ databases">
        <title>Sequencing the genomes of 1000 actinobacteria strains.</title>
        <authorList>
            <person name="Klenk H.-P."/>
        </authorList>
    </citation>
    <scope>NUCLEOTIDE SEQUENCE [LARGE SCALE GENOMIC DNA]</scope>
    <source>
        <strain evidence="1 2">DSM 41649</strain>
    </source>
</reference>
<evidence type="ECO:0000313" key="2">
    <source>
        <dbReference type="Proteomes" id="UP000318416"/>
    </source>
</evidence>
<gene>
    <name evidence="1" type="ORF">FB465_2565</name>
</gene>
<dbReference type="AlphaFoldDB" id="A0A561EPJ5"/>
<evidence type="ECO:0000313" key="1">
    <source>
        <dbReference type="EMBL" id="TWE17533.1"/>
    </source>
</evidence>
<accession>A0A561EPJ5</accession>